<comment type="caution">
    <text evidence="8">The sequence shown here is derived from an EMBL/GenBank/DDBJ whole genome shotgun (WGS) entry which is preliminary data.</text>
</comment>
<gene>
    <name evidence="8" type="ORF">GCM10015535_52120</name>
</gene>
<feature type="transmembrane region" description="Helical" evidence="6">
    <location>
        <begin position="191"/>
        <end position="208"/>
    </location>
</feature>
<dbReference type="Pfam" id="PF05231">
    <property type="entry name" value="MASE1"/>
    <property type="match status" value="1"/>
</dbReference>
<evidence type="ECO:0000256" key="2">
    <source>
        <dbReference type="ARBA" id="ARBA00022475"/>
    </source>
</evidence>
<organism evidence="8 9">
    <name type="scientific">Streptomyces gelaticus</name>
    <dbReference type="NCBI Taxonomy" id="285446"/>
    <lineage>
        <taxon>Bacteria</taxon>
        <taxon>Bacillati</taxon>
        <taxon>Actinomycetota</taxon>
        <taxon>Actinomycetes</taxon>
        <taxon>Kitasatosporales</taxon>
        <taxon>Streptomycetaceae</taxon>
        <taxon>Streptomyces</taxon>
    </lineage>
</organism>
<reference evidence="9" key="1">
    <citation type="journal article" date="2019" name="Int. J. Syst. Evol. Microbiol.">
        <title>The Global Catalogue of Microorganisms (GCM) 10K type strain sequencing project: providing services to taxonomists for standard genome sequencing and annotation.</title>
        <authorList>
            <consortium name="The Broad Institute Genomics Platform"/>
            <consortium name="The Broad Institute Genome Sequencing Center for Infectious Disease"/>
            <person name="Wu L."/>
            <person name="Ma J."/>
        </authorList>
    </citation>
    <scope>NUCLEOTIDE SEQUENCE [LARGE SCALE GENOMIC DNA]</scope>
    <source>
        <strain evidence="9">JCM 4376</strain>
    </source>
</reference>
<keyword evidence="4 6" id="KW-1133">Transmembrane helix</keyword>
<evidence type="ECO:0000256" key="3">
    <source>
        <dbReference type="ARBA" id="ARBA00022692"/>
    </source>
</evidence>
<evidence type="ECO:0000313" key="9">
    <source>
        <dbReference type="Proteomes" id="UP000660675"/>
    </source>
</evidence>
<protein>
    <submittedName>
        <fullName evidence="8">Membrane protein</fullName>
    </submittedName>
</protein>
<sequence length="331" mass="34903">MIRSERTRRTASTVLRALAVAAAYYAAGGLGLIREVSVHGAVVTPLWPPTGIALGALIYLGLTAWPGIALGSLLVVATLSGSVSPSTFAVVAGNTAAPVCAYLILRRAGFRSELDRLRDGVLLVFLGALAGMSISATVGTGMLLLDGKLPLSGFWPVWAAWWSGDAMGVLVVTPLLLVLRRLRMPRATDRWIEASMLLIVSVLVSLVATRSSLTMIHLAFPLLIWAALRFQLAGSAPCALLVSVLAAVAGTQGVGPFEDQSILHVMVHLAVFNGCVALTALLLAAVVTEQSNIRQRIERACEELAEVVDHLAPGRAATAWPSRPEDEPDGH</sequence>
<feature type="transmembrane region" description="Helical" evidence="6">
    <location>
        <begin position="263"/>
        <end position="287"/>
    </location>
</feature>
<feature type="transmembrane region" description="Helical" evidence="6">
    <location>
        <begin position="214"/>
        <end position="232"/>
    </location>
</feature>
<feature type="transmembrane region" description="Helical" evidence="6">
    <location>
        <begin position="239"/>
        <end position="257"/>
    </location>
</feature>
<evidence type="ECO:0000256" key="1">
    <source>
        <dbReference type="ARBA" id="ARBA00004651"/>
    </source>
</evidence>
<comment type="subcellular location">
    <subcellularLocation>
        <location evidence="1">Cell membrane</location>
        <topology evidence="1">Multi-pass membrane protein</topology>
    </subcellularLocation>
</comment>
<evidence type="ECO:0000256" key="5">
    <source>
        <dbReference type="ARBA" id="ARBA00023136"/>
    </source>
</evidence>
<proteinExistence type="predicted"/>
<keyword evidence="3 6" id="KW-0812">Transmembrane</keyword>
<evidence type="ECO:0000256" key="4">
    <source>
        <dbReference type="ARBA" id="ARBA00022989"/>
    </source>
</evidence>
<dbReference type="EMBL" id="BMTF01000020">
    <property type="protein sequence ID" value="GGV92044.1"/>
    <property type="molecule type" value="Genomic_DNA"/>
</dbReference>
<dbReference type="InterPro" id="IPR007895">
    <property type="entry name" value="MASE1"/>
</dbReference>
<feature type="transmembrane region" description="Helical" evidence="6">
    <location>
        <begin position="158"/>
        <end position="179"/>
    </location>
</feature>
<accession>A0ABQ2W4C9</accession>
<feature type="transmembrane region" description="Helical" evidence="6">
    <location>
        <begin position="56"/>
        <end position="80"/>
    </location>
</feature>
<evidence type="ECO:0000259" key="7">
    <source>
        <dbReference type="Pfam" id="PF05231"/>
    </source>
</evidence>
<feature type="transmembrane region" description="Helical" evidence="6">
    <location>
        <begin position="117"/>
        <end position="138"/>
    </location>
</feature>
<feature type="domain" description="MASE1" evidence="7">
    <location>
        <begin position="18"/>
        <end position="290"/>
    </location>
</feature>
<keyword evidence="9" id="KW-1185">Reference proteome</keyword>
<dbReference type="RefSeq" id="WP_189546646.1">
    <property type="nucleotide sequence ID" value="NZ_BMTF01000020.1"/>
</dbReference>
<evidence type="ECO:0000256" key="6">
    <source>
        <dbReference type="SAM" id="Phobius"/>
    </source>
</evidence>
<keyword evidence="2" id="KW-1003">Cell membrane</keyword>
<dbReference type="Proteomes" id="UP000660675">
    <property type="component" value="Unassembled WGS sequence"/>
</dbReference>
<name>A0ABQ2W4C9_9ACTN</name>
<evidence type="ECO:0000313" key="8">
    <source>
        <dbReference type="EMBL" id="GGV92044.1"/>
    </source>
</evidence>
<keyword evidence="5 6" id="KW-0472">Membrane</keyword>